<keyword evidence="1" id="KW-0805">Transcription regulation</keyword>
<protein>
    <submittedName>
        <fullName evidence="5">Transcriptional regulator</fullName>
    </submittedName>
</protein>
<dbReference type="Gene3D" id="1.10.10.10">
    <property type="entry name" value="Winged helix-like DNA-binding domain superfamily/Winged helix DNA-binding domain"/>
    <property type="match status" value="1"/>
</dbReference>
<organism evidence="5 6">
    <name type="scientific">Paenibacillus piri</name>
    <dbReference type="NCBI Taxonomy" id="2547395"/>
    <lineage>
        <taxon>Bacteria</taxon>
        <taxon>Bacillati</taxon>
        <taxon>Bacillota</taxon>
        <taxon>Bacilli</taxon>
        <taxon>Bacillales</taxon>
        <taxon>Paenibacillaceae</taxon>
        <taxon>Paenibacillus</taxon>
    </lineage>
</organism>
<dbReference type="InterPro" id="IPR036390">
    <property type="entry name" value="WH_DNA-bd_sf"/>
</dbReference>
<dbReference type="Proteomes" id="UP000295636">
    <property type="component" value="Unassembled WGS sequence"/>
</dbReference>
<dbReference type="GO" id="GO:0003677">
    <property type="term" value="F:DNA binding"/>
    <property type="evidence" value="ECO:0007669"/>
    <property type="project" value="UniProtKB-KW"/>
</dbReference>
<name>A0A4R5KHB2_9BACL</name>
<keyword evidence="3" id="KW-0804">Transcription</keyword>
<comment type="caution">
    <text evidence="5">The sequence shown here is derived from an EMBL/GenBank/DDBJ whole genome shotgun (WGS) entry which is preliminary data.</text>
</comment>
<keyword evidence="6" id="KW-1185">Reference proteome</keyword>
<dbReference type="OrthoDB" id="9791143at2"/>
<reference evidence="5 6" key="1">
    <citation type="submission" date="2019-03" db="EMBL/GenBank/DDBJ databases">
        <title>This is whole genome sequence of Paenibacillus sp MS74 strain.</title>
        <authorList>
            <person name="Trinh H.N."/>
        </authorList>
    </citation>
    <scope>NUCLEOTIDE SEQUENCE [LARGE SCALE GENOMIC DNA]</scope>
    <source>
        <strain evidence="5 6">MS74</strain>
    </source>
</reference>
<evidence type="ECO:0000256" key="1">
    <source>
        <dbReference type="ARBA" id="ARBA00023015"/>
    </source>
</evidence>
<evidence type="ECO:0000256" key="2">
    <source>
        <dbReference type="ARBA" id="ARBA00023125"/>
    </source>
</evidence>
<dbReference type="Pfam" id="PF01638">
    <property type="entry name" value="HxlR"/>
    <property type="match status" value="1"/>
</dbReference>
<dbReference type="EMBL" id="SMRT01000012">
    <property type="protein sequence ID" value="TDF94811.1"/>
    <property type="molecule type" value="Genomic_DNA"/>
</dbReference>
<dbReference type="PANTHER" id="PTHR33204:SF37">
    <property type="entry name" value="HTH-TYPE TRANSCRIPTIONAL REGULATOR YODB"/>
    <property type="match status" value="1"/>
</dbReference>
<dbReference type="SUPFAM" id="SSF46785">
    <property type="entry name" value="Winged helix' DNA-binding domain"/>
    <property type="match status" value="1"/>
</dbReference>
<feature type="domain" description="HTH hxlR-type" evidence="4">
    <location>
        <begin position="10"/>
        <end position="109"/>
    </location>
</feature>
<evidence type="ECO:0000313" key="5">
    <source>
        <dbReference type="EMBL" id="TDF94811.1"/>
    </source>
</evidence>
<dbReference type="PANTHER" id="PTHR33204">
    <property type="entry name" value="TRANSCRIPTIONAL REGULATOR, MARR FAMILY"/>
    <property type="match status" value="1"/>
</dbReference>
<dbReference type="InterPro" id="IPR036388">
    <property type="entry name" value="WH-like_DNA-bd_sf"/>
</dbReference>
<proteinExistence type="predicted"/>
<dbReference type="InterPro" id="IPR002577">
    <property type="entry name" value="HTH_HxlR"/>
</dbReference>
<gene>
    <name evidence="5" type="ORF">E1757_22940</name>
</gene>
<evidence type="ECO:0000259" key="4">
    <source>
        <dbReference type="PROSITE" id="PS51118"/>
    </source>
</evidence>
<sequence length="155" mass="17764">MKRSDNKSRCPINFSLETIGDNWSMLIVRDIVYFGKKTFNEFLHSEEGISTNILTARLIHLEQKNVLSKMPHPTDKRKEVYCLTEKGLNLIPILLELAIWGFTHDEKTEAPQSWFDVIQADKEKVIDLVRETVKRGGSIFVGSDSVVSKLRITES</sequence>
<accession>A0A4R5KHB2</accession>
<evidence type="ECO:0000256" key="3">
    <source>
        <dbReference type="ARBA" id="ARBA00023163"/>
    </source>
</evidence>
<dbReference type="PROSITE" id="PS51118">
    <property type="entry name" value="HTH_HXLR"/>
    <property type="match status" value="1"/>
</dbReference>
<dbReference type="AlphaFoldDB" id="A0A4R5KHB2"/>
<keyword evidence="2" id="KW-0238">DNA-binding</keyword>
<evidence type="ECO:0000313" key="6">
    <source>
        <dbReference type="Proteomes" id="UP000295636"/>
    </source>
</evidence>